<evidence type="ECO:0000256" key="4">
    <source>
        <dbReference type="ARBA" id="ARBA00022475"/>
    </source>
</evidence>
<dbReference type="GO" id="GO:0000155">
    <property type="term" value="F:phosphorelay sensor kinase activity"/>
    <property type="evidence" value="ECO:0007669"/>
    <property type="project" value="InterPro"/>
</dbReference>
<dbReference type="SMART" id="SM00388">
    <property type="entry name" value="HisKA"/>
    <property type="match status" value="1"/>
</dbReference>
<dbReference type="SUPFAM" id="SSF47384">
    <property type="entry name" value="Homodimeric domain of signal transducing histidine kinase"/>
    <property type="match status" value="1"/>
</dbReference>
<evidence type="ECO:0000256" key="8">
    <source>
        <dbReference type="ARBA" id="ARBA00022989"/>
    </source>
</evidence>
<evidence type="ECO:0000313" key="11">
    <source>
        <dbReference type="EMBL" id="HGY55146.1"/>
    </source>
</evidence>
<evidence type="ECO:0000256" key="5">
    <source>
        <dbReference type="ARBA" id="ARBA00022679"/>
    </source>
</evidence>
<keyword evidence="4" id="KW-1003">Cell membrane</keyword>
<dbReference type="Pfam" id="PF00512">
    <property type="entry name" value="HisKA"/>
    <property type="match status" value="1"/>
</dbReference>
<dbReference type="NCBIfam" id="TIGR00229">
    <property type="entry name" value="sensory_box"/>
    <property type="match status" value="1"/>
</dbReference>
<feature type="domain" description="PAS" evidence="10">
    <location>
        <begin position="19"/>
        <end position="89"/>
    </location>
</feature>
<dbReference type="InterPro" id="IPR003661">
    <property type="entry name" value="HisK_dim/P_dom"/>
</dbReference>
<keyword evidence="6" id="KW-0812">Transmembrane</keyword>
<evidence type="ECO:0000259" key="10">
    <source>
        <dbReference type="PROSITE" id="PS50112"/>
    </source>
</evidence>
<evidence type="ECO:0000256" key="7">
    <source>
        <dbReference type="ARBA" id="ARBA00022777"/>
    </source>
</evidence>
<dbReference type="GO" id="GO:0004721">
    <property type="term" value="F:phosphoprotein phosphatase activity"/>
    <property type="evidence" value="ECO:0007669"/>
    <property type="project" value="TreeGrafter"/>
</dbReference>
<dbReference type="PANTHER" id="PTHR45453:SF2">
    <property type="entry name" value="HISTIDINE KINASE"/>
    <property type="match status" value="1"/>
</dbReference>
<dbReference type="EC" id="2.7.13.3" evidence="3"/>
<name>A0A7V4TZB0_CALAY</name>
<dbReference type="Gene3D" id="1.10.287.130">
    <property type="match status" value="1"/>
</dbReference>
<dbReference type="Gene3D" id="3.30.450.20">
    <property type="entry name" value="PAS domain"/>
    <property type="match status" value="1"/>
</dbReference>
<reference evidence="11" key="1">
    <citation type="journal article" date="2020" name="mSystems">
        <title>Genome- and Community-Level Interaction Insights into Carbon Utilization and Element Cycling Functions of Hydrothermarchaeota in Hydrothermal Sediment.</title>
        <authorList>
            <person name="Zhou Z."/>
            <person name="Liu Y."/>
            <person name="Xu W."/>
            <person name="Pan J."/>
            <person name="Luo Z.H."/>
            <person name="Li M."/>
        </authorList>
    </citation>
    <scope>NUCLEOTIDE SEQUENCE [LARGE SCALE GENOMIC DNA]</scope>
    <source>
        <strain evidence="11">HyVt-577</strain>
    </source>
</reference>
<keyword evidence="7 11" id="KW-0418">Kinase</keyword>
<comment type="catalytic activity">
    <reaction evidence="1">
        <text>ATP + protein L-histidine = ADP + protein N-phospho-L-histidine.</text>
        <dbReference type="EC" id="2.7.13.3"/>
    </reaction>
</comment>
<dbReference type="SUPFAM" id="SSF55785">
    <property type="entry name" value="PYP-like sensor domain (PAS domain)"/>
    <property type="match status" value="1"/>
</dbReference>
<dbReference type="PROSITE" id="PS50112">
    <property type="entry name" value="PAS"/>
    <property type="match status" value="1"/>
</dbReference>
<dbReference type="EMBL" id="DRQG01000052">
    <property type="protein sequence ID" value="HGY55146.1"/>
    <property type="molecule type" value="Genomic_DNA"/>
</dbReference>
<comment type="caution">
    <text evidence="11">The sequence shown here is derived from an EMBL/GenBank/DDBJ whole genome shotgun (WGS) entry which is preliminary data.</text>
</comment>
<comment type="subcellular location">
    <subcellularLocation>
        <location evidence="2">Cell membrane</location>
        <topology evidence="2">Multi-pass membrane protein</topology>
    </subcellularLocation>
</comment>
<keyword evidence="8" id="KW-1133">Transmembrane helix</keyword>
<accession>A0A7V4TZB0</accession>
<protein>
    <recommendedName>
        <fullName evidence="3">histidine kinase</fullName>
        <ecNumber evidence="3">2.7.13.3</ecNumber>
    </recommendedName>
</protein>
<proteinExistence type="predicted"/>
<dbReference type="InterPro" id="IPR036097">
    <property type="entry name" value="HisK_dim/P_sf"/>
</dbReference>
<dbReference type="CDD" id="cd00082">
    <property type="entry name" value="HisKA"/>
    <property type="match status" value="1"/>
</dbReference>
<dbReference type="InterPro" id="IPR036890">
    <property type="entry name" value="HATPase_C_sf"/>
</dbReference>
<gene>
    <name evidence="11" type="ORF">ENK44_05570</name>
</gene>
<organism evidence="11">
    <name type="scientific">Caldithrix abyssi</name>
    <dbReference type="NCBI Taxonomy" id="187145"/>
    <lineage>
        <taxon>Bacteria</taxon>
        <taxon>Pseudomonadati</taxon>
        <taxon>Calditrichota</taxon>
        <taxon>Calditrichia</taxon>
        <taxon>Calditrichales</taxon>
        <taxon>Calditrichaceae</taxon>
        <taxon>Caldithrix</taxon>
    </lineage>
</organism>
<dbReference type="SMART" id="SM00091">
    <property type="entry name" value="PAS"/>
    <property type="match status" value="1"/>
</dbReference>
<sequence>MMTAVPQHGHEASPQLVQDYATTVTILEHLSDAVFILDSEGIIEYANRNATELLRLSTEDILGNHIMNFLSAEDDSFFSQVVQGVFNEVETLLVNNGFKIPVAVSFGMVYGLDGKVKYIIATAKDLTIKTEFEREWRQHQLMNTLREKYKELGELAVNVVHEISQPLTTIRLMAELTQKNLDKPQINTELIRKNLQTILELTENMGQAVTRVRSFAMQTEDDTLKPVNIGDMIGGAIQQISYELQEQDIEVSLDAEKNMPSVLANPIGLQQVFVILFKKEMEWFSAQEQKRTSDKRIFVTVRNFQQKWLDILVSHSLLEAAQDKIDSSNYPAETRRSLDISMAQMLTTMFGGELLIPENGFVVRLPVSINSEREQLLNLIDMMQSFEE</sequence>
<dbReference type="InterPro" id="IPR050351">
    <property type="entry name" value="BphY/WalK/GraS-like"/>
</dbReference>
<evidence type="ECO:0000256" key="1">
    <source>
        <dbReference type="ARBA" id="ARBA00000085"/>
    </source>
</evidence>
<dbReference type="SUPFAM" id="SSF55874">
    <property type="entry name" value="ATPase domain of HSP90 chaperone/DNA topoisomerase II/histidine kinase"/>
    <property type="match status" value="1"/>
</dbReference>
<evidence type="ECO:0000256" key="3">
    <source>
        <dbReference type="ARBA" id="ARBA00012438"/>
    </source>
</evidence>
<dbReference type="GO" id="GO:0016036">
    <property type="term" value="P:cellular response to phosphate starvation"/>
    <property type="evidence" value="ECO:0007669"/>
    <property type="project" value="TreeGrafter"/>
</dbReference>
<evidence type="ECO:0000256" key="9">
    <source>
        <dbReference type="ARBA" id="ARBA00023136"/>
    </source>
</evidence>
<dbReference type="Proteomes" id="UP000885779">
    <property type="component" value="Unassembled WGS sequence"/>
</dbReference>
<dbReference type="CDD" id="cd00130">
    <property type="entry name" value="PAS"/>
    <property type="match status" value="1"/>
</dbReference>
<keyword evidence="5" id="KW-0808">Transferase</keyword>
<evidence type="ECO:0000256" key="6">
    <source>
        <dbReference type="ARBA" id="ARBA00022692"/>
    </source>
</evidence>
<dbReference type="InterPro" id="IPR000014">
    <property type="entry name" value="PAS"/>
</dbReference>
<evidence type="ECO:0000256" key="2">
    <source>
        <dbReference type="ARBA" id="ARBA00004651"/>
    </source>
</evidence>
<dbReference type="PANTHER" id="PTHR45453">
    <property type="entry name" value="PHOSPHATE REGULON SENSOR PROTEIN PHOR"/>
    <property type="match status" value="1"/>
</dbReference>
<keyword evidence="9" id="KW-0472">Membrane</keyword>
<dbReference type="InterPro" id="IPR035965">
    <property type="entry name" value="PAS-like_dom_sf"/>
</dbReference>
<dbReference type="GO" id="GO:0005886">
    <property type="term" value="C:plasma membrane"/>
    <property type="evidence" value="ECO:0007669"/>
    <property type="project" value="UniProtKB-SubCell"/>
</dbReference>
<dbReference type="Pfam" id="PF13426">
    <property type="entry name" value="PAS_9"/>
    <property type="match status" value="1"/>
</dbReference>
<dbReference type="AlphaFoldDB" id="A0A7V4TZB0"/>